<dbReference type="CDD" id="cd03747">
    <property type="entry name" value="Ntn_PGA_like"/>
    <property type="match status" value="1"/>
</dbReference>
<dbReference type="Pfam" id="PF01804">
    <property type="entry name" value="Penicil_amidase"/>
    <property type="match status" value="1"/>
</dbReference>
<dbReference type="InterPro" id="IPR023343">
    <property type="entry name" value="Penicillin_amidase_dom1"/>
</dbReference>
<dbReference type="InterPro" id="IPR029055">
    <property type="entry name" value="Ntn_hydrolases_N"/>
</dbReference>
<evidence type="ECO:0000256" key="5">
    <source>
        <dbReference type="PIRSR" id="PIRSR001227-2"/>
    </source>
</evidence>
<keyword evidence="8" id="KW-1185">Reference proteome</keyword>
<evidence type="ECO:0000313" key="8">
    <source>
        <dbReference type="Proteomes" id="UP000295244"/>
    </source>
</evidence>
<dbReference type="PANTHER" id="PTHR34218">
    <property type="entry name" value="PEPTIDASE S45 PENICILLIN AMIDASE"/>
    <property type="match status" value="1"/>
</dbReference>
<feature type="binding site" evidence="5">
    <location>
        <position position="281"/>
    </location>
    <ligand>
        <name>Ca(2+)</name>
        <dbReference type="ChEBI" id="CHEBI:29108"/>
    </ligand>
</feature>
<feature type="region of interest" description="Disordered" evidence="6">
    <location>
        <begin position="188"/>
        <end position="210"/>
    </location>
</feature>
<gene>
    <name evidence="7" type="ORF">E0L93_05555</name>
</gene>
<dbReference type="GO" id="GO:0046872">
    <property type="term" value="F:metal ion binding"/>
    <property type="evidence" value="ECO:0007669"/>
    <property type="project" value="UniProtKB-KW"/>
</dbReference>
<feature type="region of interest" description="Disordered" evidence="6">
    <location>
        <begin position="734"/>
        <end position="754"/>
    </location>
</feature>
<comment type="similarity">
    <text evidence="1">Belongs to the peptidase S45 family.</text>
</comment>
<dbReference type="Gene3D" id="3.60.20.10">
    <property type="entry name" value="Glutamine Phosphoribosylpyrophosphate, subunit 1, domain 1"/>
    <property type="match status" value="1"/>
</dbReference>
<dbReference type="OrthoDB" id="9759796at2"/>
<dbReference type="PANTHER" id="PTHR34218:SF4">
    <property type="entry name" value="ACYL-HOMOSERINE LACTONE ACYLASE QUIP"/>
    <property type="match status" value="1"/>
</dbReference>
<evidence type="ECO:0000256" key="6">
    <source>
        <dbReference type="SAM" id="MobiDB-lite"/>
    </source>
</evidence>
<dbReference type="InterPro" id="IPR002692">
    <property type="entry name" value="S45"/>
</dbReference>
<dbReference type="Gene3D" id="2.30.120.10">
    <property type="match status" value="1"/>
</dbReference>
<comment type="cofactor">
    <cofactor evidence="5">
        <name>Ca(2+)</name>
        <dbReference type="ChEBI" id="CHEBI:29108"/>
    </cofactor>
    <text evidence="5">Binds 1 Ca(2+) ion per dimer.</text>
</comment>
<dbReference type="InterPro" id="IPR014395">
    <property type="entry name" value="Pen/GL7ACA/AHL_acylase"/>
</dbReference>
<accession>A0A4R1BMC8</accession>
<keyword evidence="3" id="KW-0865">Zymogen</keyword>
<comment type="caution">
    <text evidence="7">The sequence shown here is derived from an EMBL/GenBank/DDBJ whole genome shotgun (WGS) entry which is preliminary data.</text>
</comment>
<evidence type="ECO:0000256" key="1">
    <source>
        <dbReference type="ARBA" id="ARBA00006586"/>
    </source>
</evidence>
<keyword evidence="5" id="KW-0479">Metal-binding</keyword>
<sequence length="754" mass="83524">MNSIRKLAAGFLERLIRLALRPTLPQTSGELRLDGLEGEVEVLRDRWGVPQIFAGNERDLFFAQGYVHAQDRLFQMEIQRRTGMGRLAELLGEDVLEFDLLFRTLNLPGIAHAAVDRASREILEILHSYTAGINAYLKTGPLPPELRLLRHEPEPWAPPDVAAWSLVMAWGLSTNWYSEMLRSPGAAVPESRSSWSGPQTVPGGGSNNWAVAPSRSASDSALLASDPHLRLGIPGFWYELGLYAGRYRVVGATLPGAPGVLIGHNREIAWGVTAALTDVQDLYIERFHPDDPVLYSFRGEWRKAEVRQEEVKVRGRREPVSHRVRTTVHGPVITDVTGGGEELALRWATPEPDRMLESVLALNRAGSWREFLHALRHWSVPGQNFVYADRRGNIGYALAGPVPKRSGHLGDRPVPGSGGRCEWEGYVPFDRLPKVLNPGSGHVSSANNPPYPGNHPDYIPGEYDPGYRARRIRRLLEGTDRHTLESFRRMQADLYSEPAHRLAGMLARIEPAEDVPPALMRELESWDGHLTAGSRAGAVAGLALQRLIHRAGSGLAARPVRLIDPAVRNLLLARTAPQALRELKERPDANEALRELLSDTVSELRQRLGADPGRWRWGALHRADFPHTLGVVKPLGSLLNRTGYPVGGDAFTLWQAASVPEGDHYAVTTAPTYRQLIDTGDWENSRSLVVPGQSGNVASPHYDDALPFWLTARYRPMVFERRMAELATRERLVLKPGERATPPLSAPASRDPSG</sequence>
<dbReference type="GO" id="GO:0017000">
    <property type="term" value="P:antibiotic biosynthetic process"/>
    <property type="evidence" value="ECO:0007669"/>
    <property type="project" value="InterPro"/>
</dbReference>
<dbReference type="EMBL" id="SKBU01000011">
    <property type="protein sequence ID" value="TCJ18458.1"/>
    <property type="molecule type" value="Genomic_DNA"/>
</dbReference>
<evidence type="ECO:0000256" key="3">
    <source>
        <dbReference type="ARBA" id="ARBA00023145"/>
    </source>
</evidence>
<name>A0A4R1BMC8_9ACTN</name>
<dbReference type="Proteomes" id="UP000295244">
    <property type="component" value="Unassembled WGS sequence"/>
</dbReference>
<keyword evidence="2" id="KW-0378">Hydrolase</keyword>
<dbReference type="InterPro" id="IPR043146">
    <property type="entry name" value="Penicillin_amidase_N_B-knob"/>
</dbReference>
<feature type="binding site" evidence="5">
    <location>
        <position position="179"/>
    </location>
    <ligand>
        <name>Ca(2+)</name>
        <dbReference type="ChEBI" id="CHEBI:29108"/>
    </ligand>
</feature>
<evidence type="ECO:0000313" key="7">
    <source>
        <dbReference type="EMBL" id="TCJ18458.1"/>
    </source>
</evidence>
<evidence type="ECO:0000256" key="4">
    <source>
        <dbReference type="PIRSR" id="PIRSR001227-1"/>
    </source>
</evidence>
<organism evidence="7 8">
    <name type="scientific">Rubrobacter taiwanensis</name>
    <dbReference type="NCBI Taxonomy" id="185139"/>
    <lineage>
        <taxon>Bacteria</taxon>
        <taxon>Bacillati</taxon>
        <taxon>Actinomycetota</taxon>
        <taxon>Rubrobacteria</taxon>
        <taxon>Rubrobacterales</taxon>
        <taxon>Rubrobacteraceae</taxon>
        <taxon>Rubrobacter</taxon>
    </lineage>
</organism>
<dbReference type="SUPFAM" id="SSF56235">
    <property type="entry name" value="N-terminal nucleophile aminohydrolases (Ntn hydrolases)"/>
    <property type="match status" value="1"/>
</dbReference>
<dbReference type="PIRSF" id="PIRSF001227">
    <property type="entry name" value="Pen_acylase"/>
    <property type="match status" value="1"/>
</dbReference>
<proteinExistence type="inferred from homology"/>
<protein>
    <submittedName>
        <fullName evidence="7">Penicillin acylase family protein</fullName>
    </submittedName>
</protein>
<dbReference type="GO" id="GO:0016811">
    <property type="term" value="F:hydrolase activity, acting on carbon-nitrogen (but not peptide) bonds, in linear amides"/>
    <property type="evidence" value="ECO:0007669"/>
    <property type="project" value="InterPro"/>
</dbReference>
<dbReference type="AlphaFoldDB" id="A0A4R1BMC8"/>
<keyword evidence="5" id="KW-0106">Calcium</keyword>
<dbReference type="Gene3D" id="1.10.439.10">
    <property type="entry name" value="Penicillin Amidohydrolase, domain 1"/>
    <property type="match status" value="1"/>
</dbReference>
<dbReference type="InterPro" id="IPR043147">
    <property type="entry name" value="Penicillin_amidase_A-knob"/>
</dbReference>
<dbReference type="Gene3D" id="1.10.1400.10">
    <property type="match status" value="1"/>
</dbReference>
<reference evidence="7 8" key="1">
    <citation type="submission" date="2019-03" db="EMBL/GenBank/DDBJ databases">
        <title>Whole genome sequence of a novel Rubrobacter taiwanensis strain, isolated from Yellowstone National Park.</title>
        <authorList>
            <person name="Freed S."/>
            <person name="Ramaley R.F."/>
            <person name="Kyndt J.A."/>
        </authorList>
    </citation>
    <scope>NUCLEOTIDE SEQUENCE [LARGE SCALE GENOMIC DNA]</scope>
    <source>
        <strain evidence="7 8">Yellowstone</strain>
    </source>
</reference>
<feature type="binding site" evidence="5">
    <location>
        <position position="278"/>
    </location>
    <ligand>
        <name>Ca(2+)</name>
        <dbReference type="ChEBI" id="CHEBI:29108"/>
    </ligand>
</feature>
<feature type="active site" description="Nucleophile" evidence="4">
    <location>
        <position position="206"/>
    </location>
</feature>
<evidence type="ECO:0000256" key="2">
    <source>
        <dbReference type="ARBA" id="ARBA00022801"/>
    </source>
</evidence>